<keyword evidence="2" id="KW-0614">Plasmid</keyword>
<evidence type="ECO:0008006" key="3">
    <source>
        <dbReference type="Google" id="ProtNLM"/>
    </source>
</evidence>
<dbReference type="AlphaFoldDB" id="D2KY96"/>
<dbReference type="EMBL" id="AB525231">
    <property type="protein sequence ID" value="BAI66024.1"/>
    <property type="molecule type" value="Genomic_DNA"/>
</dbReference>
<reference evidence="2" key="1">
    <citation type="journal article" date="2010" name="Appl. Microbiol. Biotechnol.">
        <title>Characterization of a 24-kb plasmid pCGR2 newly isolated from Corynebacterium glutamicum.</title>
        <authorList>
            <person name="Tsuchida Y."/>
            <person name="Kimura S."/>
            <person name="Suzuki N."/>
            <person name="Inui M."/>
            <person name="Yukawa H."/>
        </authorList>
    </citation>
    <scope>NUCLEOTIDE SEQUENCE</scope>
    <source>
        <strain evidence="2">ATCC 14997</strain>
        <plasmid evidence="2">pCGR2</plasmid>
    </source>
</reference>
<feature type="compositionally biased region" description="Low complexity" evidence="1">
    <location>
        <begin position="15"/>
        <end position="32"/>
    </location>
</feature>
<name>D2KY96_CORGT</name>
<protein>
    <recommendedName>
        <fullName evidence="3">ParB</fullName>
    </recommendedName>
</protein>
<proteinExistence type="predicted"/>
<evidence type="ECO:0000256" key="1">
    <source>
        <dbReference type="SAM" id="MobiDB-lite"/>
    </source>
</evidence>
<accession>D2KY96</accession>
<organism evidence="2">
    <name type="scientific">Corynebacterium glutamicum</name>
    <name type="common">Brevibacterium saccharolyticum</name>
    <dbReference type="NCBI Taxonomy" id="1718"/>
    <lineage>
        <taxon>Bacteria</taxon>
        <taxon>Bacillati</taxon>
        <taxon>Actinomycetota</taxon>
        <taxon>Actinomycetes</taxon>
        <taxon>Mycobacteriales</taxon>
        <taxon>Corynebacteriaceae</taxon>
        <taxon>Corynebacterium</taxon>
    </lineage>
</organism>
<dbReference type="RefSeq" id="WP_012917648.1">
    <property type="nucleotide sequence ID" value="NC_013726.1"/>
</dbReference>
<geneLocation type="plasmid" evidence="2">
    <name>pCGR2</name>
</geneLocation>
<evidence type="ECO:0000313" key="2">
    <source>
        <dbReference type="EMBL" id="BAI66024.1"/>
    </source>
</evidence>
<feature type="region of interest" description="Disordered" evidence="1">
    <location>
        <begin position="1"/>
        <end position="40"/>
    </location>
</feature>
<sequence>MKETALMPPARRGSRTTTGRKTARPSAATPTPTDEEGTELTRRTTIYLKKETWKSMKLMTIETGESVSAYIERLIDKDVKRVQKKLLQNPKTL</sequence>